<keyword evidence="2" id="KW-0378">Hydrolase</keyword>
<proteinExistence type="predicted"/>
<dbReference type="RefSeq" id="WP_054402255.1">
    <property type="nucleotide sequence ID" value="NZ_LIUT01000001.1"/>
</dbReference>
<evidence type="ECO:0000259" key="3">
    <source>
        <dbReference type="PROSITE" id="PS51635"/>
    </source>
</evidence>
<keyword evidence="1 2" id="KW-0443">Lipid metabolism</keyword>
<dbReference type="NCBIfam" id="NF041079">
    <property type="entry name" value="CBASS_lipase"/>
    <property type="match status" value="1"/>
</dbReference>
<evidence type="ECO:0000256" key="1">
    <source>
        <dbReference type="ARBA" id="ARBA00023098"/>
    </source>
</evidence>
<feature type="short sequence motif" description="GXSXG" evidence="2">
    <location>
        <begin position="58"/>
        <end position="62"/>
    </location>
</feature>
<evidence type="ECO:0000313" key="5">
    <source>
        <dbReference type="Proteomes" id="UP000036932"/>
    </source>
</evidence>
<dbReference type="GO" id="GO:0016787">
    <property type="term" value="F:hydrolase activity"/>
    <property type="evidence" value="ECO:0007669"/>
    <property type="project" value="UniProtKB-UniRule"/>
</dbReference>
<dbReference type="CDD" id="cd07199">
    <property type="entry name" value="Pat17_PNPLA8_PNPLA9_like"/>
    <property type="match status" value="1"/>
</dbReference>
<dbReference type="PROSITE" id="PS51635">
    <property type="entry name" value="PNPLA"/>
    <property type="match status" value="1"/>
</dbReference>
<dbReference type="Gene3D" id="3.40.1090.10">
    <property type="entry name" value="Cytosolic phospholipase A2 catalytic domain"/>
    <property type="match status" value="1"/>
</dbReference>
<protein>
    <recommendedName>
        <fullName evidence="3">PNPLA domain-containing protein</fullName>
    </recommendedName>
</protein>
<accession>A0A0M1P478</accession>
<keyword evidence="5" id="KW-1185">Reference proteome</keyword>
<feature type="active site" description="Nucleophile" evidence="2">
    <location>
        <position position="60"/>
    </location>
</feature>
<dbReference type="SUPFAM" id="SSF52151">
    <property type="entry name" value="FabD/lysophospholipase-like"/>
    <property type="match status" value="1"/>
</dbReference>
<dbReference type="OrthoDB" id="9807112at2"/>
<feature type="active site" description="Proton acceptor" evidence="2">
    <location>
        <position position="188"/>
    </location>
</feature>
<name>A0A0M1P478_9BACL</name>
<dbReference type="GO" id="GO:0016042">
    <property type="term" value="P:lipid catabolic process"/>
    <property type="evidence" value="ECO:0007669"/>
    <property type="project" value="UniProtKB-UniRule"/>
</dbReference>
<dbReference type="PANTHER" id="PTHR24138:SF12">
    <property type="entry name" value="PATATIN FAMILY PROTEIN"/>
    <property type="match status" value="1"/>
</dbReference>
<sequence length="321" mass="35659">MDWENIKNNGWATRHGKELRILSLDGGGIRGVFPATFLAMFEEETRYKVSDYFDMIVGTSTGGILALGLSIGMPAKDLVDLYLENANKIFKKKWFGRFGALTHQYSNDGLRQMLDQKFGDKIIADAKTMLCIPSVEHGKASPKVFKTPHLPTYFVDANCRMSSVALATSAAPTYFPAVQTNGSDCKIDGGLWANNPSIVGIAEAHALNYGVESIKMLSIGTGCHMYAVNNNVAKASSLLRYRERLVELTMQSQTAGAHHMASYMLKDHYLRIDSLIKKPIKLGETRRPVLSLLQHEAREAFARSFLMVQNLFESEQQLSVV</sequence>
<feature type="short sequence motif" description="DGA/G" evidence="2">
    <location>
        <begin position="188"/>
        <end position="190"/>
    </location>
</feature>
<dbReference type="PATRIC" id="fig|1705565.3.peg.3672"/>
<dbReference type="Pfam" id="PF01734">
    <property type="entry name" value="Patatin"/>
    <property type="match status" value="1"/>
</dbReference>
<feature type="short sequence motif" description="GXGXXG" evidence="2">
    <location>
        <begin position="26"/>
        <end position="31"/>
    </location>
</feature>
<comment type="caution">
    <text evidence="4">The sequence shown here is derived from an EMBL/GenBank/DDBJ whole genome shotgun (WGS) entry which is preliminary data.</text>
</comment>
<dbReference type="AlphaFoldDB" id="A0A0M1P478"/>
<evidence type="ECO:0000313" key="4">
    <source>
        <dbReference type="EMBL" id="KOR89212.1"/>
    </source>
</evidence>
<dbReference type="PANTHER" id="PTHR24138">
    <property type="entry name" value="INTRACELLLAR PHOSPHOLIPASE A FAMILY"/>
    <property type="match status" value="1"/>
</dbReference>
<dbReference type="InterPro" id="IPR016035">
    <property type="entry name" value="Acyl_Trfase/lysoPLipase"/>
</dbReference>
<evidence type="ECO:0000256" key="2">
    <source>
        <dbReference type="PROSITE-ProRule" id="PRU01161"/>
    </source>
</evidence>
<dbReference type="InterPro" id="IPR047156">
    <property type="entry name" value="Teg/CotR/CapV-like"/>
</dbReference>
<feature type="domain" description="PNPLA" evidence="3">
    <location>
        <begin position="22"/>
        <end position="201"/>
    </location>
</feature>
<keyword evidence="2" id="KW-0442">Lipid degradation</keyword>
<reference evidence="5" key="1">
    <citation type="submission" date="2015-08" db="EMBL/GenBank/DDBJ databases">
        <title>Genome sequencing project for genomic taxonomy and phylogenomics of Bacillus-like bacteria.</title>
        <authorList>
            <person name="Liu B."/>
            <person name="Wang J."/>
            <person name="Zhu Y."/>
            <person name="Liu G."/>
            <person name="Chen Q."/>
            <person name="Chen Z."/>
            <person name="Lan J."/>
            <person name="Che J."/>
            <person name="Ge C."/>
            <person name="Shi H."/>
            <person name="Pan Z."/>
            <person name="Liu X."/>
        </authorList>
    </citation>
    <scope>NUCLEOTIDE SEQUENCE [LARGE SCALE GENOMIC DNA]</scope>
    <source>
        <strain evidence="5">FJAT-22460</strain>
    </source>
</reference>
<dbReference type="EMBL" id="LIUT01000001">
    <property type="protein sequence ID" value="KOR89212.1"/>
    <property type="molecule type" value="Genomic_DNA"/>
</dbReference>
<organism evidence="4 5">
    <name type="scientific">Paenibacillus solani</name>
    <dbReference type="NCBI Taxonomy" id="1705565"/>
    <lineage>
        <taxon>Bacteria</taxon>
        <taxon>Bacillati</taxon>
        <taxon>Bacillota</taxon>
        <taxon>Bacilli</taxon>
        <taxon>Bacillales</taxon>
        <taxon>Paenibacillaceae</taxon>
        <taxon>Paenibacillus</taxon>
    </lineage>
</organism>
<dbReference type="Proteomes" id="UP000036932">
    <property type="component" value="Unassembled WGS sequence"/>
</dbReference>
<gene>
    <name evidence="4" type="ORF">AM231_08615</name>
</gene>
<dbReference type="InterPro" id="IPR002641">
    <property type="entry name" value="PNPLA_dom"/>
</dbReference>